<proteinExistence type="predicted"/>
<dbReference type="EMBL" id="JANCPR020000006">
    <property type="protein sequence ID" value="MDJ1131868.1"/>
    <property type="molecule type" value="Genomic_DNA"/>
</dbReference>
<evidence type="ECO:0000313" key="2">
    <source>
        <dbReference type="EMBL" id="MDJ1131868.1"/>
    </source>
</evidence>
<name>A0ABT6ZS20_9ACTN</name>
<protein>
    <submittedName>
        <fullName evidence="2">Uncharacterized protein</fullName>
    </submittedName>
</protein>
<reference evidence="2 3" key="1">
    <citation type="submission" date="2023-05" db="EMBL/GenBank/DDBJ databases">
        <title>Streptantibioticus silvisoli sp. nov., acidotolerant actinomycetes 1 from pine litter.</title>
        <authorList>
            <person name="Swiecimska M."/>
            <person name="Golinska P."/>
            <person name="Sangal V."/>
            <person name="Wachnowicz B."/>
            <person name="Goodfellow M."/>
        </authorList>
    </citation>
    <scope>NUCLEOTIDE SEQUENCE [LARGE SCALE GENOMIC DNA]</scope>
    <source>
        <strain evidence="2 3">DSM 42109</strain>
    </source>
</reference>
<comment type="caution">
    <text evidence="2">The sequence shown here is derived from an EMBL/GenBank/DDBJ whole genome shotgun (WGS) entry which is preliminary data.</text>
</comment>
<dbReference type="Proteomes" id="UP001214441">
    <property type="component" value="Unassembled WGS sequence"/>
</dbReference>
<evidence type="ECO:0000313" key="3">
    <source>
        <dbReference type="Proteomes" id="UP001214441"/>
    </source>
</evidence>
<keyword evidence="3" id="KW-1185">Reference proteome</keyword>
<sequence length="117" mass="13151">MDEKTHIPQREAAGSTRSEQPVGGALLLPQDERERLELQLRQAVNGFVENPHGAVQEADNAFDAAATRLTELLAELRQSIRTSWRNGTAPEQGPADTEALRLALQRYREHTERLLRL</sequence>
<feature type="region of interest" description="Disordered" evidence="1">
    <location>
        <begin position="1"/>
        <end position="23"/>
    </location>
</feature>
<evidence type="ECO:0000256" key="1">
    <source>
        <dbReference type="SAM" id="MobiDB-lite"/>
    </source>
</evidence>
<dbReference type="RefSeq" id="WP_274044420.1">
    <property type="nucleotide sequence ID" value="NZ_JANCPR020000006.1"/>
</dbReference>
<gene>
    <name evidence="2" type="ORF">NMN56_007860</name>
</gene>
<organism evidence="2 3">
    <name type="scientific">Streptomyces iconiensis</name>
    <dbReference type="NCBI Taxonomy" id="1384038"/>
    <lineage>
        <taxon>Bacteria</taxon>
        <taxon>Bacillati</taxon>
        <taxon>Actinomycetota</taxon>
        <taxon>Actinomycetes</taxon>
        <taxon>Kitasatosporales</taxon>
        <taxon>Streptomycetaceae</taxon>
        <taxon>Streptomyces</taxon>
    </lineage>
</organism>
<accession>A0ABT6ZS20</accession>